<evidence type="ECO:0000256" key="3">
    <source>
        <dbReference type="ARBA" id="ARBA00022692"/>
    </source>
</evidence>
<evidence type="ECO:0000256" key="5">
    <source>
        <dbReference type="ARBA" id="ARBA00023136"/>
    </source>
</evidence>
<dbReference type="GeneID" id="187763"/>
<evidence type="ECO:0000256" key="2">
    <source>
        <dbReference type="ARBA" id="ARBA00009530"/>
    </source>
</evidence>
<dbReference type="RefSeq" id="NP_506461.1">
    <property type="nucleotide sequence ID" value="NM_074060.1"/>
</dbReference>
<comment type="subcellular location">
    <subcellularLocation>
        <location evidence="1">Membrane</location>
    </subcellularLocation>
</comment>
<dbReference type="Bgee" id="WBGene00011187">
    <property type="expression patterns" value="Expressed in larva and 1 other cell type or tissue"/>
</dbReference>
<feature type="transmembrane region" description="Helical" evidence="6">
    <location>
        <begin position="27"/>
        <end position="45"/>
    </location>
</feature>
<keyword evidence="4 6" id="KW-1133">Transmembrane helix</keyword>
<dbReference type="InParanoid" id="P92009"/>
<dbReference type="UCSC" id="R10D12.6">
    <property type="organism name" value="c. elegans"/>
</dbReference>
<dbReference type="AGR" id="WB:WBGene00011187"/>
<keyword evidence="8" id="KW-1185">Reference proteome</keyword>
<evidence type="ECO:0000313" key="9">
    <source>
        <dbReference type="WormBase" id="R10D12.6"/>
    </source>
</evidence>
<reference evidence="7 8" key="1">
    <citation type="journal article" date="1998" name="Science">
        <title>Genome sequence of the nematode C. elegans: a platform for investigating biology.</title>
        <authorList>
            <consortium name="The C. elegans sequencing consortium"/>
            <person name="Sulson J.E."/>
            <person name="Waterston R."/>
        </authorList>
    </citation>
    <scope>NUCLEOTIDE SEQUENCE [LARGE SCALE GENOMIC DNA]</scope>
    <source>
        <strain evidence="7 8">Bristol N2</strain>
    </source>
</reference>
<dbReference type="PIR" id="T24120">
    <property type="entry name" value="T24120"/>
</dbReference>
<evidence type="ECO:0000313" key="7">
    <source>
        <dbReference type="EMBL" id="CAB03250.1"/>
    </source>
</evidence>
<dbReference type="PhylomeDB" id="P92009"/>
<dbReference type="eggNOG" id="KOG1773">
    <property type="taxonomic scope" value="Eukaryota"/>
</dbReference>
<protein>
    <submittedName>
        <fullName evidence="7">Protein SNA3</fullName>
    </submittedName>
</protein>
<evidence type="ECO:0000256" key="6">
    <source>
        <dbReference type="SAM" id="Phobius"/>
    </source>
</evidence>
<gene>
    <name evidence="7" type="ORF">CELE_R10D12.6</name>
    <name evidence="7 9" type="ORF">R10D12.6</name>
</gene>
<comment type="similarity">
    <text evidence="2">Belongs to the UPF0057 (PMP3) family.</text>
</comment>
<keyword evidence="5 6" id="KW-0472">Membrane</keyword>
<dbReference type="GO" id="GO:0016020">
    <property type="term" value="C:membrane"/>
    <property type="evidence" value="ECO:0007669"/>
    <property type="project" value="UniProtKB-SubCell"/>
</dbReference>
<dbReference type="InterPro" id="IPR000612">
    <property type="entry name" value="PMP3"/>
</dbReference>
<dbReference type="PaxDb" id="6239-R10D12.6"/>
<dbReference type="OrthoDB" id="5787201at2759"/>
<dbReference type="FunCoup" id="P92009">
    <property type="interactions" value="4"/>
</dbReference>
<evidence type="ECO:0000256" key="1">
    <source>
        <dbReference type="ARBA" id="ARBA00004370"/>
    </source>
</evidence>
<evidence type="ECO:0000313" key="8">
    <source>
        <dbReference type="Proteomes" id="UP000001940"/>
    </source>
</evidence>
<dbReference type="WormBase" id="R10D12.6">
    <property type="protein sequence ID" value="CE12682"/>
    <property type="gene ID" value="WBGene00011187"/>
</dbReference>
<dbReference type="CTD" id="187763"/>
<dbReference type="AlphaFoldDB" id="P92009"/>
<dbReference type="PANTHER" id="PTHR21659:SF4">
    <property type="entry name" value="PLASMA MEMBRANE PROTEOLIPID 3-RELATED"/>
    <property type="match status" value="1"/>
</dbReference>
<name>P92009_CAEEL</name>
<proteinExistence type="inferred from homology"/>
<accession>P92009</accession>
<keyword evidence="3 6" id="KW-0812">Transmembrane</keyword>
<dbReference type="EMBL" id="BX284605">
    <property type="protein sequence ID" value="CAB03250.1"/>
    <property type="molecule type" value="Genomic_DNA"/>
</dbReference>
<dbReference type="KEGG" id="cel:CELE_R10D12.6"/>
<feature type="transmembrane region" description="Helical" evidence="6">
    <location>
        <begin position="52"/>
        <end position="73"/>
    </location>
</feature>
<dbReference type="Proteomes" id="UP000001940">
    <property type="component" value="Chromosome V"/>
</dbReference>
<dbReference type="PANTHER" id="PTHR21659">
    <property type="entry name" value="HYDROPHOBIC PROTEIN RCI2 LOW TEMPERATURE AND SALT RESPONSIVE PROTEIN LTI6 -RELATED"/>
    <property type="match status" value="1"/>
</dbReference>
<dbReference type="Pfam" id="PF01679">
    <property type="entry name" value="Pmp3"/>
    <property type="match status" value="1"/>
</dbReference>
<dbReference type="HOGENOM" id="CLU_187881_0_0_1"/>
<sequence>MELSEVSVVSVSEEEAKFYIETDNDRLVMALMWLILPPMAVYFKSRGCTKHVCLNVLLYFFLILPSYIHATWYCFVRGRQCEAEDGFVRAR</sequence>
<organism evidence="7 8">
    <name type="scientific">Caenorhabditis elegans</name>
    <dbReference type="NCBI Taxonomy" id="6239"/>
    <lineage>
        <taxon>Eukaryota</taxon>
        <taxon>Metazoa</taxon>
        <taxon>Ecdysozoa</taxon>
        <taxon>Nematoda</taxon>
        <taxon>Chromadorea</taxon>
        <taxon>Rhabditida</taxon>
        <taxon>Rhabditina</taxon>
        <taxon>Rhabditomorpha</taxon>
        <taxon>Rhabditoidea</taxon>
        <taxon>Rhabditidae</taxon>
        <taxon>Peloderinae</taxon>
        <taxon>Caenorhabditis</taxon>
    </lineage>
</organism>
<evidence type="ECO:0000256" key="4">
    <source>
        <dbReference type="ARBA" id="ARBA00022989"/>
    </source>
</evidence>